<evidence type="ECO:0000259" key="9">
    <source>
        <dbReference type="Pfam" id="PF12704"/>
    </source>
</evidence>
<evidence type="ECO:0000256" key="7">
    <source>
        <dbReference type="SAM" id="Phobius"/>
    </source>
</evidence>
<dbReference type="InterPro" id="IPR003838">
    <property type="entry name" value="ABC3_permease_C"/>
</dbReference>
<keyword evidence="11" id="KW-1185">Reference proteome</keyword>
<dbReference type="AlphaFoldDB" id="A0A6I1GKP5"/>
<dbReference type="Pfam" id="PF02687">
    <property type="entry name" value="FtsX"/>
    <property type="match status" value="2"/>
</dbReference>
<feature type="transmembrane region" description="Helical" evidence="7">
    <location>
        <begin position="316"/>
        <end position="343"/>
    </location>
</feature>
<protein>
    <submittedName>
        <fullName evidence="10">ABC transporter permease</fullName>
    </submittedName>
</protein>
<comment type="caution">
    <text evidence="10">The sequence shown here is derived from an EMBL/GenBank/DDBJ whole genome shotgun (WGS) entry which is preliminary data.</text>
</comment>
<keyword evidence="3 7" id="KW-0812">Transmembrane</keyword>
<dbReference type="PANTHER" id="PTHR30572:SF4">
    <property type="entry name" value="ABC TRANSPORTER PERMEASE YTRF"/>
    <property type="match status" value="1"/>
</dbReference>
<reference evidence="10 11" key="1">
    <citation type="submission" date="2019-09" db="EMBL/GenBank/DDBJ databases">
        <title>Characterization of the phylogenetic diversity of two novel species belonging to the genus Bifidobacterium: Bifidobacterium cebidarum sp. nov. and Bifidobacterium leontopitheci sp. nov.</title>
        <authorList>
            <person name="Lugli G.A."/>
            <person name="Duranti S."/>
            <person name="Milani C."/>
            <person name="Turroni F."/>
            <person name="Ventura M."/>
        </authorList>
    </citation>
    <scope>NUCLEOTIDE SEQUENCE [LARGE SCALE GENOMIC DNA]</scope>
    <source>
        <strain evidence="10 11">LMG 31469</strain>
    </source>
</reference>
<organism evidence="10 11">
    <name type="scientific">Bifidobacterium cebidarum</name>
    <dbReference type="NCBI Taxonomy" id="2650773"/>
    <lineage>
        <taxon>Bacteria</taxon>
        <taxon>Bacillati</taxon>
        <taxon>Actinomycetota</taxon>
        <taxon>Actinomycetes</taxon>
        <taxon>Bifidobacteriales</taxon>
        <taxon>Bifidobacteriaceae</taxon>
        <taxon>Bifidobacterium</taxon>
    </lineage>
</organism>
<evidence type="ECO:0000256" key="1">
    <source>
        <dbReference type="ARBA" id="ARBA00004651"/>
    </source>
</evidence>
<dbReference type="Proteomes" id="UP000468413">
    <property type="component" value="Unassembled WGS sequence"/>
</dbReference>
<feature type="transmembrane region" description="Helical" evidence="7">
    <location>
        <begin position="412"/>
        <end position="434"/>
    </location>
</feature>
<feature type="transmembrane region" description="Helical" evidence="7">
    <location>
        <begin position="798"/>
        <end position="829"/>
    </location>
</feature>
<gene>
    <name evidence="10" type="ORF">F7D08_0787</name>
</gene>
<evidence type="ECO:0000256" key="3">
    <source>
        <dbReference type="ARBA" id="ARBA00022692"/>
    </source>
</evidence>
<comment type="similarity">
    <text evidence="6">Belongs to the ABC-4 integral membrane protein family.</text>
</comment>
<proteinExistence type="inferred from homology"/>
<evidence type="ECO:0000259" key="8">
    <source>
        <dbReference type="Pfam" id="PF02687"/>
    </source>
</evidence>
<evidence type="ECO:0000256" key="5">
    <source>
        <dbReference type="ARBA" id="ARBA00023136"/>
    </source>
</evidence>
<evidence type="ECO:0000256" key="2">
    <source>
        <dbReference type="ARBA" id="ARBA00022475"/>
    </source>
</evidence>
<comment type="subcellular location">
    <subcellularLocation>
        <location evidence="1">Cell membrane</location>
        <topology evidence="1">Multi-pass membrane protein</topology>
    </subcellularLocation>
</comment>
<feature type="domain" description="MacB-like periplasmic core" evidence="9">
    <location>
        <begin position="21"/>
        <end position="240"/>
    </location>
</feature>
<dbReference type="GO" id="GO:0022857">
    <property type="term" value="F:transmembrane transporter activity"/>
    <property type="evidence" value="ECO:0007669"/>
    <property type="project" value="TreeGrafter"/>
</dbReference>
<accession>A0A6I1GKP5</accession>
<dbReference type="GO" id="GO:0005886">
    <property type="term" value="C:plasma membrane"/>
    <property type="evidence" value="ECO:0007669"/>
    <property type="project" value="UniProtKB-SubCell"/>
</dbReference>
<feature type="transmembrane region" description="Helical" evidence="7">
    <location>
        <begin position="363"/>
        <end position="384"/>
    </location>
</feature>
<feature type="transmembrane region" description="Helical" evidence="7">
    <location>
        <begin position="454"/>
        <end position="477"/>
    </location>
</feature>
<feature type="transmembrane region" description="Helical" evidence="7">
    <location>
        <begin position="272"/>
        <end position="296"/>
    </location>
</feature>
<keyword evidence="2" id="KW-1003">Cell membrane</keyword>
<feature type="transmembrane region" description="Helical" evidence="7">
    <location>
        <begin position="16"/>
        <end position="36"/>
    </location>
</feature>
<dbReference type="Pfam" id="PF12704">
    <property type="entry name" value="MacB_PCD"/>
    <property type="match status" value="1"/>
</dbReference>
<feature type="domain" description="ABC3 transporter permease C-terminal" evidence="8">
    <location>
        <begin position="275"/>
        <end position="392"/>
    </location>
</feature>
<dbReference type="EMBL" id="WBVS01000003">
    <property type="protein sequence ID" value="KAB7788508.1"/>
    <property type="molecule type" value="Genomic_DNA"/>
</dbReference>
<sequence length="878" mass="91777">MFSITVKLMKKSAKMLIPAGIAILIGTAFIATTFLFSNTMNDSLVRQQTAIYAGADAMVLTDLPEHPTDAQSDEAYSRTVADYHLDRIRTVDGVEGVRAVTATNIRLSNGNHHATGYAINTGETNLLPVTVIRGDRPVDNREVALPEHVAEQLDVHVGDVVHVSRGNTADSQGSAGGIEARVTGLTDDPNNVYAYDGGASILSEDLMAFANGVADFNQVNATSIYLDLDTRTDTASIKRLLPRYSRLVNRAEADRLAVESLSSNGTSVVTTFLLSFGVLAMLVAALVIANTFQVLVAQRRRTLALLRTIGATKQQLYASVIIEATVLGLMASVLGVALGIGLMAALCASGIMASTGMDARLVLSWQVFAVPMVFGLAMTILASLSSARSATAVTPLEALRPMELTDTRRAGVLRGVIATLLIVCGMAFAGFAAWQMHASLTGHESLVKDHYVVVLLTAIGGCAAVFLGLVIAAVFWLPLLMHGVGSLVALAGPSATVANANIQKNPRRVAATGAALLIGVTLVATIATGAASAKQTMGEALASRYSVDMIATGTDMTDEQATKAAETKGIAASAYMPTTVMTTTTEDKKGLTVLVAGVEHAADLRKVMKANIGGASVDNNHVLLPKHDADSGKGLRFNNSGITLEPVSDGTADAVGSSLTLAPEQVDYRRVSADYDAVAFVNNSYFANGDLTATGHMLLMRVDNDAAGTTLNDVLTNVRNAFSSSDGVMVSGPIAERSMWETMINGMMALLVGLIAVAVLIALVGVANTLSLSVIERTRESATLRAIGMTRGQLRRSLAVEALLLSLVSGVVGVLLGTVFGWLGSYMVFSLYGNVVFPFDWAGNGLMLGIAALAALIASIAPARRAVSVPPVVALAEA</sequence>
<dbReference type="RefSeq" id="WP_152209421.1">
    <property type="nucleotide sequence ID" value="NZ_WBVS01000003.1"/>
</dbReference>
<evidence type="ECO:0000256" key="4">
    <source>
        <dbReference type="ARBA" id="ARBA00022989"/>
    </source>
</evidence>
<dbReference type="InterPro" id="IPR025857">
    <property type="entry name" value="MacB_PCD"/>
</dbReference>
<feature type="transmembrane region" description="Helical" evidence="7">
    <location>
        <begin position="841"/>
        <end position="861"/>
    </location>
</feature>
<name>A0A6I1GKP5_9BIFI</name>
<keyword evidence="4 7" id="KW-1133">Transmembrane helix</keyword>
<evidence type="ECO:0000313" key="10">
    <source>
        <dbReference type="EMBL" id="KAB7788508.1"/>
    </source>
</evidence>
<evidence type="ECO:0000313" key="11">
    <source>
        <dbReference type="Proteomes" id="UP000468413"/>
    </source>
</evidence>
<feature type="transmembrane region" description="Helical" evidence="7">
    <location>
        <begin position="509"/>
        <end position="531"/>
    </location>
</feature>
<dbReference type="InterPro" id="IPR050250">
    <property type="entry name" value="Macrolide_Exporter_MacB"/>
</dbReference>
<dbReference type="PANTHER" id="PTHR30572">
    <property type="entry name" value="MEMBRANE COMPONENT OF TRANSPORTER-RELATED"/>
    <property type="match status" value="1"/>
</dbReference>
<evidence type="ECO:0000256" key="6">
    <source>
        <dbReference type="ARBA" id="ARBA00038076"/>
    </source>
</evidence>
<keyword evidence="5 7" id="KW-0472">Membrane</keyword>
<feature type="domain" description="ABC3 transporter permease C-terminal" evidence="8">
    <location>
        <begin position="754"/>
        <end position="871"/>
    </location>
</feature>
<feature type="transmembrane region" description="Helical" evidence="7">
    <location>
        <begin position="747"/>
        <end position="775"/>
    </location>
</feature>